<dbReference type="Gene3D" id="1.25.40.70">
    <property type="entry name" value="Phosphatidylinositol 3-kinase, accessory domain (PIK)"/>
    <property type="match status" value="1"/>
</dbReference>
<dbReference type="Gene3D" id="3.30.1010.10">
    <property type="entry name" value="Phosphatidylinositol 3-kinase Catalytic Subunit, Chain A, domain 4"/>
    <property type="match status" value="1"/>
</dbReference>
<dbReference type="Gene3D" id="1.10.1070.11">
    <property type="entry name" value="Phosphatidylinositol 3-/4-kinase, catalytic domain"/>
    <property type="match status" value="1"/>
</dbReference>
<dbReference type="GO" id="GO:0048015">
    <property type="term" value="P:phosphatidylinositol-mediated signaling"/>
    <property type="evidence" value="ECO:0007669"/>
    <property type="project" value="TreeGrafter"/>
</dbReference>
<dbReference type="FunFam" id="1.25.40.70:FF:000011">
    <property type="entry name" value="Phosphatidylinositol 4-kinase alpha"/>
    <property type="match status" value="1"/>
</dbReference>
<dbReference type="EMBL" id="KZ559579">
    <property type="protein sequence ID" value="PLN78286.1"/>
    <property type="molecule type" value="Genomic_DNA"/>
</dbReference>
<proteinExistence type="inferred from homology"/>
<dbReference type="FunFam" id="1.10.1070.11:FF:000022">
    <property type="entry name" value="Phosphatidylinositol 4-kinase stt4"/>
    <property type="match status" value="1"/>
</dbReference>
<dbReference type="GO" id="GO:0046854">
    <property type="term" value="P:phosphatidylinositol phosphate biosynthetic process"/>
    <property type="evidence" value="ECO:0007669"/>
    <property type="project" value="InterPro"/>
</dbReference>
<dbReference type="PROSITE" id="PS50290">
    <property type="entry name" value="PI3_4_KINASE_3"/>
    <property type="match status" value="1"/>
</dbReference>
<dbReference type="InterPro" id="IPR045495">
    <property type="entry name" value="PI4K_N"/>
</dbReference>
<dbReference type="InterPro" id="IPR000403">
    <property type="entry name" value="PI3/4_kinase_cat_dom"/>
</dbReference>
<dbReference type="PANTHER" id="PTHR10048:SF15">
    <property type="entry name" value="PHOSPHATIDYLINOSITOL 4-KINASE ALPHA"/>
    <property type="match status" value="1"/>
</dbReference>
<dbReference type="Proteomes" id="UP000235023">
    <property type="component" value="Unassembled WGS sequence"/>
</dbReference>
<feature type="region of interest" description="Disordered" evidence="8">
    <location>
        <begin position="1666"/>
        <end position="1685"/>
    </location>
</feature>
<organism evidence="11 12">
    <name type="scientific">Aspergillus taichungensis</name>
    <dbReference type="NCBI Taxonomy" id="482145"/>
    <lineage>
        <taxon>Eukaryota</taxon>
        <taxon>Fungi</taxon>
        <taxon>Dikarya</taxon>
        <taxon>Ascomycota</taxon>
        <taxon>Pezizomycotina</taxon>
        <taxon>Eurotiomycetes</taxon>
        <taxon>Eurotiomycetidae</taxon>
        <taxon>Eurotiales</taxon>
        <taxon>Aspergillaceae</taxon>
        <taxon>Aspergillus</taxon>
        <taxon>Aspergillus subgen. Circumdati</taxon>
    </lineage>
</organism>
<dbReference type="SMART" id="SM00145">
    <property type="entry name" value="PI3Ka"/>
    <property type="match status" value="1"/>
</dbReference>
<dbReference type="PROSITE" id="PS51545">
    <property type="entry name" value="PIK_HELICAL"/>
    <property type="match status" value="1"/>
</dbReference>
<dbReference type="GO" id="GO:0005886">
    <property type="term" value="C:plasma membrane"/>
    <property type="evidence" value="ECO:0007669"/>
    <property type="project" value="TreeGrafter"/>
</dbReference>
<name>A0A2J5HM78_9EURO</name>
<dbReference type="Pfam" id="PF19274">
    <property type="entry name" value="PI4K_N"/>
    <property type="match status" value="1"/>
</dbReference>
<feature type="domain" description="PI3K/PI4K catalytic" evidence="9">
    <location>
        <begin position="1673"/>
        <end position="1956"/>
    </location>
</feature>
<dbReference type="InterPro" id="IPR001263">
    <property type="entry name" value="PI3K_accessory_dom"/>
</dbReference>
<dbReference type="GO" id="GO:0005737">
    <property type="term" value="C:cytoplasm"/>
    <property type="evidence" value="ECO:0007669"/>
    <property type="project" value="TreeGrafter"/>
</dbReference>
<dbReference type="PROSITE" id="PS00916">
    <property type="entry name" value="PI3_4_KINASE_2"/>
    <property type="match status" value="1"/>
</dbReference>
<feature type="compositionally biased region" description="Polar residues" evidence="8">
    <location>
        <begin position="1670"/>
        <end position="1685"/>
    </location>
</feature>
<evidence type="ECO:0000256" key="1">
    <source>
        <dbReference type="ARBA" id="ARBA00001686"/>
    </source>
</evidence>
<dbReference type="SMART" id="SM00146">
    <property type="entry name" value="PI3Kc"/>
    <property type="match status" value="1"/>
</dbReference>
<keyword evidence="5" id="KW-0547">Nucleotide-binding</keyword>
<dbReference type="InterPro" id="IPR015433">
    <property type="entry name" value="PI3/4_kinase"/>
</dbReference>
<dbReference type="Pfam" id="PF00613">
    <property type="entry name" value="PI3Ka"/>
    <property type="match status" value="1"/>
</dbReference>
<evidence type="ECO:0000259" key="9">
    <source>
        <dbReference type="PROSITE" id="PS50290"/>
    </source>
</evidence>
<dbReference type="Pfam" id="PF00454">
    <property type="entry name" value="PI3_PI4_kinase"/>
    <property type="match status" value="1"/>
</dbReference>
<comment type="catalytic activity">
    <reaction evidence="1">
        <text>a 1,2-diacyl-sn-glycero-3-phospho-(1D-myo-inositol) + ATP = a 1,2-diacyl-sn-glycero-3-phospho-(1D-myo-inositol 4-phosphate) + ADP + H(+)</text>
        <dbReference type="Rhea" id="RHEA:19877"/>
        <dbReference type="ChEBI" id="CHEBI:15378"/>
        <dbReference type="ChEBI" id="CHEBI:30616"/>
        <dbReference type="ChEBI" id="CHEBI:57880"/>
        <dbReference type="ChEBI" id="CHEBI:58178"/>
        <dbReference type="ChEBI" id="CHEBI:456216"/>
        <dbReference type="EC" id="2.7.1.67"/>
    </reaction>
</comment>
<evidence type="ECO:0000256" key="2">
    <source>
        <dbReference type="ARBA" id="ARBA00006209"/>
    </source>
</evidence>
<evidence type="ECO:0000313" key="11">
    <source>
        <dbReference type="EMBL" id="PLN78286.1"/>
    </source>
</evidence>
<dbReference type="InterPro" id="IPR042236">
    <property type="entry name" value="PI3K_accessory_sf"/>
</dbReference>
<dbReference type="SUPFAM" id="SSF56112">
    <property type="entry name" value="Protein kinase-like (PK-like)"/>
    <property type="match status" value="1"/>
</dbReference>
<dbReference type="FunFam" id="3.30.1010.10:FF:000014">
    <property type="entry name" value="Phosphatidylinositol 4-kinase STT4"/>
    <property type="match status" value="1"/>
</dbReference>
<evidence type="ECO:0000256" key="4">
    <source>
        <dbReference type="ARBA" id="ARBA00022679"/>
    </source>
</evidence>
<keyword evidence="12" id="KW-1185">Reference proteome</keyword>
<evidence type="ECO:0000256" key="3">
    <source>
        <dbReference type="ARBA" id="ARBA00012169"/>
    </source>
</evidence>
<reference evidence="12" key="1">
    <citation type="submission" date="2017-12" db="EMBL/GenBank/DDBJ databases">
        <authorList>
            <consortium name="DOE Joint Genome Institute"/>
            <person name="Mondo S.J."/>
            <person name="Kjaerbolling I."/>
            <person name="Vesth T.C."/>
            <person name="Frisvad J.C."/>
            <person name="Nybo J.L."/>
            <person name="Theobald S."/>
            <person name="Kuo A."/>
            <person name="Bowyer P."/>
            <person name="Matsuda Y."/>
            <person name="Lyhne E.K."/>
            <person name="Kogle M.E."/>
            <person name="Clum A."/>
            <person name="Lipzen A."/>
            <person name="Salamov A."/>
            <person name="Ngan C.Y."/>
            <person name="Daum C."/>
            <person name="Chiniquy J."/>
            <person name="Barry K."/>
            <person name="LaButti K."/>
            <person name="Haridas S."/>
            <person name="Simmons B.A."/>
            <person name="Magnuson J.K."/>
            <person name="Mortensen U.H."/>
            <person name="Larsen T.O."/>
            <person name="Grigoriev I.V."/>
            <person name="Baker S.E."/>
            <person name="Andersen M.R."/>
            <person name="Nordberg H.P."/>
            <person name="Cantor M.N."/>
            <person name="Hua S.X."/>
        </authorList>
    </citation>
    <scope>NUCLEOTIDE SEQUENCE [LARGE SCALE GENOMIC DNA]</scope>
    <source>
        <strain evidence="12">IBT 19404</strain>
    </source>
</reference>
<dbReference type="PROSITE" id="PS00915">
    <property type="entry name" value="PI3_4_KINASE_1"/>
    <property type="match status" value="1"/>
</dbReference>
<dbReference type="GO" id="GO:0004430">
    <property type="term" value="F:1-phosphatidylinositol 4-kinase activity"/>
    <property type="evidence" value="ECO:0007669"/>
    <property type="project" value="UniProtKB-EC"/>
</dbReference>
<accession>A0A2J5HM78</accession>
<dbReference type="CDD" id="cd05167">
    <property type="entry name" value="PI4Kc_III_alpha"/>
    <property type="match status" value="1"/>
</dbReference>
<keyword evidence="6" id="KW-0418">Kinase</keyword>
<dbReference type="GO" id="GO:0005524">
    <property type="term" value="F:ATP binding"/>
    <property type="evidence" value="ECO:0007669"/>
    <property type="project" value="UniProtKB-KW"/>
</dbReference>
<sequence>MDEFPKNIRISALEKLGRIAVKAPDDDAKSDIARLAGQCQHLAHHPNGPLNEVLQTQAPVSQIPMGIRELDVLISLCKASSSVNKPEHASRLVSQLSLYIPESHCQRFRASPFLHNVQPSPWESLTYNLTLGLLSLGLDYPSLRESVYNSIKGYLDNCAEAINAVPTFKGYDHGTDRYNAVNESANVLSLTVSLVGFLEASTLLTSFWSASEKLQIVECVRSMLSDHFMIAIETASSTIRNTGMADSSLGDWRRYNRFYATRGRPLGAMLLQEAFMRFIKSCATSLIGAENMSDDELLDDYMNGVGIARSHDHAEISLINRITEIVADQIQLLEDGSDYLQLGSPWQQRLTFSVKALALTGFLHCVILSEDASNRDHFLSWLEDTLVDPGQMSCNELATATLKSVAIIAKMSLNSASSGSRSLLRFIVDGGVSTRSTSFVAAKCLAQVLGILSEDAIVTTLYSLGNVLSPGFGTENSRQSYAVGDTAGHGNPLAPLAQGRNGSVGNLSDHGERDNTTYKNVIYAIVTIASGCNDEKISALAQSMLLQKIGKIDITVDSYIVRETAALCSSTGPSEFQLLLKFYDRIYRDSSAKGHSSIVSAVQDAMAYLSVTLPRESPLHKIYLIHLLGSIVNKGDATDFEGEKQKDIILAPDDISPLLKPLALLVSPRMGNHEQHGTNPEYDQDVSTLFRDAWFNIAVHGIFLSSNVARRHMKELRLLAKYSPPLVAEDRMEMLESDVELNTILRRGMGPQHLQEQRRNLATEIPTRESEIKRLSYPRAVFLNAALLVEGFRASSGNCTKILKYFRDPALSTAEMASCMNAIAEKVVGRYISLTLTGKRENFSVPYLSKELAGFFMACCHRIERVQNVATLCANMIIKECPSSLCEKHSLFALLELLTVMWFSCVEEELDEFEWKPAFTSRLGLVKVDLSDNFQFRKKTLHTFLDQARVWVTTVMDVAPLDVKGLLQTYLSTSEDNGDFGHISLGRSFALEMGSLIPRSDQRLVSIDASGTNKINVASDFIAQYTTRQKYRFTDIVLGDESGNDTYKRKIPAASVSILETSKHVEDALSHMCQSAELGNEVCLDEVRDLLRRAAALLCNRSGRHASIAHYLVTLPFQIFTRESISIGVPLWLGVIHENPRMEPRLLAEITAAWDKTIQRGVGLFDPFFDYVDPLYTRIDLLPTDKALMLKNQQRAQDILAPHLSILQFFESHFSAIQLGNVQDQRLFCRLIDRTTVGLLRTKAHPLARELHFRIVLFALKVLRHFTTLDSVTCWKVKDQILSAALVWFKYPPRWSFGGNRLQLKAEDKIMGDVLSVLGTVASLASQTQGPHKSLQAKQDLLQILIENERARLRVWLYPLEPERKHYMSQSSGNRNTSEEATSLLRFAWAESPALAIQLASRFPSVKLRNDLRWLVLNFPERVIEEPGCLEIMLGATLPTDVSVQLKYLLYWAPVNPTEAITYFMPSFGNHPFILQYAMKALESHPIDVRFYFVPQLVQALRYDELGYVERYILETAKQSQLFAHQVIWNMKANSYKDEDAQIPDPLKPTLDKFMDTLISSFTAEEREFYEREFSFFNDITGISGKLRPYIKKSKPEKKEKIEEELRKIKVEVGVYLPSNPDGVVVGIDRKSGKPLQSHAKAPYMATFRIQKTRPREGHEITNAADAENPDNTQMTQPFHSSTPEPNLETYEVWQSAIFKVGDDCRQDMLALQMIAAFRSIFTGVGLDVWVFPYRVTSTAPGCGVIDVLPNSISRDMLGREAVNGLYDYFVSKYGGEDSIRFQEARTNFVKSMAAYSVISYLLQFKDRHNGNIMVDDAGHIIHIDFGFCFDIAPGGVRFERAPFKLTSEMVAVMSGSHNTHGHIPGSSALPGNSNNPTSTQPYRWFESLVVKAFLASRPYCSQLTHIVSLMLDSGLPCFKPDTLKNFRDRFVLDKSEREAAEYMRELTRKSYMSVSTKGYDQFQLMTNGIPY</sequence>
<keyword evidence="7" id="KW-0067">ATP-binding</keyword>
<comment type="similarity">
    <text evidence="2">Belongs to the PI3/PI4-kinase family. Type III PI4K subfamily.</text>
</comment>
<evidence type="ECO:0000256" key="5">
    <source>
        <dbReference type="ARBA" id="ARBA00022741"/>
    </source>
</evidence>
<gene>
    <name evidence="11" type="ORF">BDW42DRAFT_187497</name>
</gene>
<evidence type="ECO:0000256" key="7">
    <source>
        <dbReference type="ARBA" id="ARBA00022840"/>
    </source>
</evidence>
<dbReference type="PANTHER" id="PTHR10048">
    <property type="entry name" value="PHOSPHATIDYLINOSITOL KINASE"/>
    <property type="match status" value="1"/>
</dbReference>
<dbReference type="InterPro" id="IPR011009">
    <property type="entry name" value="Kinase-like_dom_sf"/>
</dbReference>
<dbReference type="OrthoDB" id="10264149at2759"/>
<evidence type="ECO:0000256" key="6">
    <source>
        <dbReference type="ARBA" id="ARBA00022777"/>
    </source>
</evidence>
<evidence type="ECO:0000259" key="10">
    <source>
        <dbReference type="PROSITE" id="PS51545"/>
    </source>
</evidence>
<evidence type="ECO:0000313" key="12">
    <source>
        <dbReference type="Proteomes" id="UP000235023"/>
    </source>
</evidence>
<dbReference type="SUPFAM" id="SSF48371">
    <property type="entry name" value="ARM repeat"/>
    <property type="match status" value="2"/>
</dbReference>
<feature type="domain" description="PIK helical" evidence="10">
    <location>
        <begin position="1371"/>
        <end position="1557"/>
    </location>
</feature>
<dbReference type="InterPro" id="IPR036940">
    <property type="entry name" value="PI3/4_kinase_cat_sf"/>
</dbReference>
<dbReference type="EC" id="2.7.1.67" evidence="3"/>
<dbReference type="InterPro" id="IPR018936">
    <property type="entry name" value="PI3/4_kinase_CS"/>
</dbReference>
<dbReference type="InterPro" id="IPR016024">
    <property type="entry name" value="ARM-type_fold"/>
</dbReference>
<protein>
    <recommendedName>
        <fullName evidence="3">1-phosphatidylinositol 4-kinase</fullName>
        <ecNumber evidence="3">2.7.1.67</ecNumber>
    </recommendedName>
</protein>
<evidence type="ECO:0000256" key="8">
    <source>
        <dbReference type="SAM" id="MobiDB-lite"/>
    </source>
</evidence>
<keyword evidence="4" id="KW-0808">Transferase</keyword>